<protein>
    <submittedName>
        <fullName evidence="3">LAME_0D09516g1_1</fullName>
    </submittedName>
</protein>
<dbReference type="Proteomes" id="UP000191144">
    <property type="component" value="Chromosome D"/>
</dbReference>
<feature type="chain" id="PRO_5009236015" evidence="2">
    <location>
        <begin position="23"/>
        <end position="294"/>
    </location>
</feature>
<dbReference type="OrthoDB" id="4035770at2759"/>
<sequence length="294" mass="32695">MRLTRFWTIGLVAAAAFGAAHAQRLEGQTNRDEIKWNAFQLFIQLGAILLTCFPLSSLTGVAVPMCALTTLAAFSTSVGLLLKIFDGLLVKDEQLAPQVIMFLHSIGMKVTGQLDTVSTMGIFNAAAWADWSNSTTAAEFRNMGATVEFATETITNTIGEERPSYCFTFSIGNETASHPLADYRSTMCASELAISKLFKVRSERLPSKALSMAMRPLKKFKLCEGYVQVYELVQGLYTVFGSYTEEFLAKTLDLIQNLDQTDHDFQSLAFEIADQIDGQQEQLFWIELNKKFLL</sequence>
<keyword evidence="1" id="KW-0472">Membrane</keyword>
<dbReference type="EMBL" id="LT598482">
    <property type="protein sequence ID" value="SCU87295.1"/>
    <property type="molecule type" value="Genomic_DNA"/>
</dbReference>
<evidence type="ECO:0000256" key="1">
    <source>
        <dbReference type="SAM" id="Phobius"/>
    </source>
</evidence>
<feature type="transmembrane region" description="Helical" evidence="1">
    <location>
        <begin position="38"/>
        <end position="58"/>
    </location>
</feature>
<proteinExistence type="predicted"/>
<organism evidence="3 4">
    <name type="scientific">Lachancea meyersii CBS 8951</name>
    <dbReference type="NCBI Taxonomy" id="1266667"/>
    <lineage>
        <taxon>Eukaryota</taxon>
        <taxon>Fungi</taxon>
        <taxon>Dikarya</taxon>
        <taxon>Ascomycota</taxon>
        <taxon>Saccharomycotina</taxon>
        <taxon>Saccharomycetes</taxon>
        <taxon>Saccharomycetales</taxon>
        <taxon>Saccharomycetaceae</taxon>
        <taxon>Lachancea</taxon>
    </lineage>
</organism>
<evidence type="ECO:0000313" key="3">
    <source>
        <dbReference type="EMBL" id="SCU87295.1"/>
    </source>
</evidence>
<keyword evidence="1" id="KW-0812">Transmembrane</keyword>
<reference evidence="4" key="1">
    <citation type="submission" date="2016-03" db="EMBL/GenBank/DDBJ databases">
        <authorList>
            <person name="Devillers Hugo."/>
        </authorList>
    </citation>
    <scope>NUCLEOTIDE SEQUENCE [LARGE SCALE GENOMIC DNA]</scope>
</reference>
<evidence type="ECO:0000256" key="2">
    <source>
        <dbReference type="SAM" id="SignalP"/>
    </source>
</evidence>
<gene>
    <name evidence="3" type="ORF">LAME_0D09516G</name>
</gene>
<evidence type="ECO:0000313" key="4">
    <source>
        <dbReference type="Proteomes" id="UP000191144"/>
    </source>
</evidence>
<feature type="signal peptide" evidence="2">
    <location>
        <begin position="1"/>
        <end position="22"/>
    </location>
</feature>
<accession>A0A1G4JB99</accession>
<name>A0A1G4JB99_9SACH</name>
<keyword evidence="4" id="KW-1185">Reference proteome</keyword>
<keyword evidence="2" id="KW-0732">Signal</keyword>
<dbReference type="AlphaFoldDB" id="A0A1G4JB99"/>
<keyword evidence="1" id="KW-1133">Transmembrane helix</keyword>